<dbReference type="HOGENOM" id="CLU_501936_0_0_1"/>
<name>A0A072VBJ8_MEDTR</name>
<sequence>MANGRKAELGFVDSGVAGPDIPFTDEDMSHWSNPWKHTLIVQILAEQNLTFQTLQHKLHHSWTKNGGTITVTDMENGFFSVKFATEEDYNHALYNGPWMGKIEEIVEDLVAKEVELCLMEDLIGERRQELEKKEKELYQVMDDISNRSIWKAKTKELESKEKQHEGQVEEHESKKREFKDHVTELVNDFVLKQKLFENRMKDLESKEKQYEGRVKEHESKEREFEGQVKDQESKQKLFERQVKELESKDNQLVRKMKEFESIEREFESQMKELVLKQKHFESQMKELELKENQNEDRMKEHDSKKREFEGQVKELESKKKHFDSQEFFLKVREFESKMKKLVLKKKCFESRMKMLELKEKQHEGRVKEHELKAREFEGKVEELESKKMHFESQVEELKSKEMQLIGQIEELEGRMKEFKSKAREFSEDRVIDLKPGTRWTYSDGEGWLLFTGEHCIAECLVGDETGTIIFRGQQTGYDFLLDLVKPGATLSLRNAKINLFWEHMRLAVDWRGCIQLTEPASFEVREDNNLSEDKYDESSGRSR</sequence>
<keyword evidence="7" id="KW-1185">Reference proteome</keyword>
<dbReference type="AlphaFoldDB" id="A0A072VBJ8"/>
<dbReference type="SUPFAM" id="SSF50249">
    <property type="entry name" value="Nucleic acid-binding proteins"/>
    <property type="match status" value="1"/>
</dbReference>
<reference evidence="5 7" key="2">
    <citation type="journal article" date="2014" name="BMC Genomics">
        <title>An improved genome release (version Mt4.0) for the model legume Medicago truncatula.</title>
        <authorList>
            <person name="Tang H."/>
            <person name="Krishnakumar V."/>
            <person name="Bidwell S."/>
            <person name="Rosen B."/>
            <person name="Chan A."/>
            <person name="Zhou S."/>
            <person name="Gentzbittel L."/>
            <person name="Childs K.L."/>
            <person name="Yandell M."/>
            <person name="Gundlach H."/>
            <person name="Mayer K.F."/>
            <person name="Schwartz D.C."/>
            <person name="Town C.D."/>
        </authorList>
    </citation>
    <scope>GENOME REANNOTATION</scope>
    <source>
        <strain evidence="5">A17</strain>
        <strain evidence="6 7">cv. Jemalong A17</strain>
    </source>
</reference>
<evidence type="ECO:0000313" key="6">
    <source>
        <dbReference type="EnsemblPlants" id="KEH39177"/>
    </source>
</evidence>
<dbReference type="InterPro" id="IPR012340">
    <property type="entry name" value="NA-bd_OB-fold"/>
</dbReference>
<dbReference type="PANTHER" id="PTHR31472:SF13">
    <property type="entry name" value="OB DOMAIN-CONTAINING PROTEIN"/>
    <property type="match status" value="1"/>
</dbReference>
<dbReference type="Pfam" id="PF14111">
    <property type="entry name" value="DUF4283"/>
    <property type="match status" value="1"/>
</dbReference>
<evidence type="ECO:0000313" key="7">
    <source>
        <dbReference type="Proteomes" id="UP000002051"/>
    </source>
</evidence>
<dbReference type="Pfam" id="PF21473">
    <property type="entry name" value="OB_Ssb-like"/>
    <property type="match status" value="1"/>
</dbReference>
<dbReference type="EMBL" id="CM001218">
    <property type="protein sequence ID" value="KEH39177.1"/>
    <property type="molecule type" value="Genomic_DNA"/>
</dbReference>
<dbReference type="InterPro" id="IPR025558">
    <property type="entry name" value="DUF4283"/>
</dbReference>
<dbReference type="InterPro" id="IPR048970">
    <property type="entry name" value="OB_Ssb-like"/>
</dbReference>
<reference evidence="5 7" key="1">
    <citation type="journal article" date="2011" name="Nature">
        <title>The Medicago genome provides insight into the evolution of rhizobial symbioses.</title>
        <authorList>
            <person name="Young N.D."/>
            <person name="Debelle F."/>
            <person name="Oldroyd G.E."/>
            <person name="Geurts R."/>
            <person name="Cannon S.B."/>
            <person name="Udvardi M.K."/>
            <person name="Benedito V.A."/>
            <person name="Mayer K.F."/>
            <person name="Gouzy J."/>
            <person name="Schoof H."/>
            <person name="Van de Peer Y."/>
            <person name="Proost S."/>
            <person name="Cook D.R."/>
            <person name="Meyers B.C."/>
            <person name="Spannagl M."/>
            <person name="Cheung F."/>
            <person name="De Mita S."/>
            <person name="Krishnakumar V."/>
            <person name="Gundlach H."/>
            <person name="Zhou S."/>
            <person name="Mudge J."/>
            <person name="Bharti A.K."/>
            <person name="Murray J.D."/>
            <person name="Naoumkina M.A."/>
            <person name="Rosen B."/>
            <person name="Silverstein K.A."/>
            <person name="Tang H."/>
            <person name="Rombauts S."/>
            <person name="Zhao P.X."/>
            <person name="Zhou P."/>
            <person name="Barbe V."/>
            <person name="Bardou P."/>
            <person name="Bechner M."/>
            <person name="Bellec A."/>
            <person name="Berger A."/>
            <person name="Berges H."/>
            <person name="Bidwell S."/>
            <person name="Bisseling T."/>
            <person name="Choisne N."/>
            <person name="Couloux A."/>
            <person name="Denny R."/>
            <person name="Deshpande S."/>
            <person name="Dai X."/>
            <person name="Doyle J.J."/>
            <person name="Dudez A.M."/>
            <person name="Farmer A.D."/>
            <person name="Fouteau S."/>
            <person name="Franken C."/>
            <person name="Gibelin C."/>
            <person name="Gish J."/>
            <person name="Goldstein S."/>
            <person name="Gonzalez A.J."/>
            <person name="Green P.J."/>
            <person name="Hallab A."/>
            <person name="Hartog M."/>
            <person name="Hua A."/>
            <person name="Humphray S.J."/>
            <person name="Jeong D.H."/>
            <person name="Jing Y."/>
            <person name="Jocker A."/>
            <person name="Kenton S.M."/>
            <person name="Kim D.J."/>
            <person name="Klee K."/>
            <person name="Lai H."/>
            <person name="Lang C."/>
            <person name="Lin S."/>
            <person name="Macmil S.L."/>
            <person name="Magdelenat G."/>
            <person name="Matthews L."/>
            <person name="McCorrison J."/>
            <person name="Monaghan E.L."/>
            <person name="Mun J.H."/>
            <person name="Najar F.Z."/>
            <person name="Nicholson C."/>
            <person name="Noirot C."/>
            <person name="O'Bleness M."/>
            <person name="Paule C.R."/>
            <person name="Poulain J."/>
            <person name="Prion F."/>
            <person name="Qin B."/>
            <person name="Qu C."/>
            <person name="Retzel E.F."/>
            <person name="Riddle C."/>
            <person name="Sallet E."/>
            <person name="Samain S."/>
            <person name="Samson N."/>
            <person name="Sanders I."/>
            <person name="Saurat O."/>
            <person name="Scarpelli C."/>
            <person name="Schiex T."/>
            <person name="Segurens B."/>
            <person name="Severin A.J."/>
            <person name="Sherrier D.J."/>
            <person name="Shi R."/>
            <person name="Sims S."/>
            <person name="Singer S.R."/>
            <person name="Sinharoy S."/>
            <person name="Sterck L."/>
            <person name="Viollet A."/>
            <person name="Wang B.B."/>
            <person name="Wang K."/>
            <person name="Wang M."/>
            <person name="Wang X."/>
            <person name="Warfsmann J."/>
            <person name="Weissenbach J."/>
            <person name="White D.D."/>
            <person name="White J.D."/>
            <person name="Wiley G.B."/>
            <person name="Wincker P."/>
            <person name="Xing Y."/>
            <person name="Yang L."/>
            <person name="Yao Z."/>
            <person name="Ying F."/>
            <person name="Zhai J."/>
            <person name="Zhou L."/>
            <person name="Zuber A."/>
            <person name="Denarie J."/>
            <person name="Dixon R.A."/>
            <person name="May G.D."/>
            <person name="Schwartz D.C."/>
            <person name="Rogers J."/>
            <person name="Quetier F."/>
            <person name="Town C.D."/>
            <person name="Roe B.A."/>
        </authorList>
    </citation>
    <scope>NUCLEOTIDE SEQUENCE [LARGE SCALE GENOMIC DNA]</scope>
    <source>
        <strain evidence="5">A17</strain>
        <strain evidence="6 7">cv. Jemalong A17</strain>
    </source>
</reference>
<evidence type="ECO:0000259" key="3">
    <source>
        <dbReference type="Pfam" id="PF14111"/>
    </source>
</evidence>
<evidence type="ECO:0000256" key="1">
    <source>
        <dbReference type="SAM" id="Coils"/>
    </source>
</evidence>
<organism evidence="5 7">
    <name type="scientific">Medicago truncatula</name>
    <name type="common">Barrel medic</name>
    <name type="synonym">Medicago tribuloides</name>
    <dbReference type="NCBI Taxonomy" id="3880"/>
    <lineage>
        <taxon>Eukaryota</taxon>
        <taxon>Viridiplantae</taxon>
        <taxon>Streptophyta</taxon>
        <taxon>Embryophyta</taxon>
        <taxon>Tracheophyta</taxon>
        <taxon>Spermatophyta</taxon>
        <taxon>Magnoliopsida</taxon>
        <taxon>eudicotyledons</taxon>
        <taxon>Gunneridae</taxon>
        <taxon>Pentapetalae</taxon>
        <taxon>rosids</taxon>
        <taxon>fabids</taxon>
        <taxon>Fabales</taxon>
        <taxon>Fabaceae</taxon>
        <taxon>Papilionoideae</taxon>
        <taxon>50 kb inversion clade</taxon>
        <taxon>NPAAA clade</taxon>
        <taxon>Hologalegina</taxon>
        <taxon>IRL clade</taxon>
        <taxon>Trifolieae</taxon>
        <taxon>Medicago</taxon>
    </lineage>
</organism>
<proteinExistence type="predicted"/>
<keyword evidence="1" id="KW-0175">Coiled coil</keyword>
<feature type="coiled-coil region" evidence="1">
    <location>
        <begin position="352"/>
        <end position="428"/>
    </location>
</feature>
<evidence type="ECO:0000313" key="5">
    <source>
        <dbReference type="EMBL" id="KEH39177.1"/>
    </source>
</evidence>
<feature type="domain" description="DUF4283" evidence="3">
    <location>
        <begin position="35"/>
        <end position="99"/>
    </location>
</feature>
<gene>
    <name evidence="5" type="ordered locus">MTR_2g090640</name>
</gene>
<dbReference type="Proteomes" id="UP000002051">
    <property type="component" value="Chromosome 2"/>
</dbReference>
<dbReference type="PANTHER" id="PTHR31472">
    <property type="entry name" value="OS05G0244600 PROTEIN"/>
    <property type="match status" value="1"/>
</dbReference>
<evidence type="ECO:0000259" key="4">
    <source>
        <dbReference type="Pfam" id="PF21473"/>
    </source>
</evidence>
<reference evidence="6" key="3">
    <citation type="submission" date="2015-04" db="UniProtKB">
        <authorList>
            <consortium name="EnsemblPlants"/>
        </authorList>
    </citation>
    <scope>IDENTIFICATION</scope>
    <source>
        <strain evidence="6">cv. Jemalong A17</strain>
    </source>
</reference>
<feature type="region of interest" description="Disordered" evidence="2">
    <location>
        <begin position="208"/>
        <end position="229"/>
    </location>
</feature>
<dbReference type="EnsemblPlants" id="KEH39177">
    <property type="protein sequence ID" value="KEH39177"/>
    <property type="gene ID" value="MTR_2g090640"/>
</dbReference>
<dbReference type="Gene3D" id="1.20.5.170">
    <property type="match status" value="1"/>
</dbReference>
<evidence type="ECO:0000256" key="2">
    <source>
        <dbReference type="SAM" id="MobiDB-lite"/>
    </source>
</evidence>
<accession>A0A072VBJ8</accession>
<feature type="domain" description="Single-stranded DNA binding protein Ssb-like OB fold" evidence="4">
    <location>
        <begin position="454"/>
        <end position="515"/>
    </location>
</feature>
<dbReference type="Gene3D" id="2.40.50.140">
    <property type="entry name" value="Nucleic acid-binding proteins"/>
    <property type="match status" value="1"/>
</dbReference>
<protein>
    <submittedName>
        <fullName evidence="5">DUF4283 domain protein</fullName>
    </submittedName>
</protein>